<proteinExistence type="predicted"/>
<dbReference type="AlphaFoldDB" id="A0A7Z0BTE7"/>
<dbReference type="Proteomes" id="UP000522081">
    <property type="component" value="Unassembled WGS sequence"/>
</dbReference>
<dbReference type="RefSeq" id="WP_179406997.1">
    <property type="nucleotide sequence ID" value="NZ_BMGF01000002.1"/>
</dbReference>
<evidence type="ECO:0000313" key="1">
    <source>
        <dbReference type="EMBL" id="NYH95119.1"/>
    </source>
</evidence>
<keyword evidence="2" id="KW-1185">Reference proteome</keyword>
<sequence>MDDRPRIGIDLEKLADALPAEYTQLAGKIRRCRDSHSVHTDLMLASDMIGSVEAAFRATQDGVEWAQHAVPALVYSAIILYARAIHTGSGHRARINLTKHLTPAQKARHERIVTLRNDALAHYGPGETTEGFTWNEERLVIPLDRPNDARIMLASRRVGYAPGLPSEMAVHIAQVLLLAQREIERRDAELVDALNAAIDSDDGFFDLAAQHKIDLNAMFGGHPAAALLDGDRTGLRTEIVWGSKV</sequence>
<dbReference type="EMBL" id="JACBZF010000002">
    <property type="protein sequence ID" value="NYH95119.1"/>
    <property type="molecule type" value="Genomic_DNA"/>
</dbReference>
<name>A0A7Z0BTE7_9SPHN</name>
<evidence type="ECO:0000313" key="2">
    <source>
        <dbReference type="Proteomes" id="UP000522081"/>
    </source>
</evidence>
<gene>
    <name evidence="1" type="ORF">FHS75_001438</name>
</gene>
<accession>A0A7Z0BTE7</accession>
<reference evidence="1 2" key="1">
    <citation type="submission" date="2020-07" db="EMBL/GenBank/DDBJ databases">
        <title>Genomic Encyclopedia of Type Strains, Phase IV (KMG-IV): sequencing the most valuable type-strain genomes for metagenomic binning, comparative biology and taxonomic classification.</title>
        <authorList>
            <person name="Goeker M."/>
        </authorList>
    </citation>
    <scope>NUCLEOTIDE SEQUENCE [LARGE SCALE GENOMIC DNA]</scope>
    <source>
        <strain evidence="1 2">DSM 29043</strain>
    </source>
</reference>
<comment type="caution">
    <text evidence="1">The sequence shown here is derived from an EMBL/GenBank/DDBJ whole genome shotgun (WGS) entry which is preliminary data.</text>
</comment>
<protein>
    <submittedName>
        <fullName evidence="1">Uncharacterized protein</fullName>
    </submittedName>
</protein>
<organism evidence="1 2">
    <name type="scientific">Novosphingobium marinum</name>
    <dbReference type="NCBI Taxonomy" id="1514948"/>
    <lineage>
        <taxon>Bacteria</taxon>
        <taxon>Pseudomonadati</taxon>
        <taxon>Pseudomonadota</taxon>
        <taxon>Alphaproteobacteria</taxon>
        <taxon>Sphingomonadales</taxon>
        <taxon>Sphingomonadaceae</taxon>
        <taxon>Novosphingobium</taxon>
    </lineage>
</organism>